<evidence type="ECO:0000259" key="2">
    <source>
        <dbReference type="SMART" id="SM00507"/>
    </source>
</evidence>
<dbReference type="GO" id="GO:0004519">
    <property type="term" value="F:endonuclease activity"/>
    <property type="evidence" value="ECO:0007669"/>
    <property type="project" value="InterPro"/>
</dbReference>
<dbReference type="GO" id="GO:0003676">
    <property type="term" value="F:nucleic acid binding"/>
    <property type="evidence" value="ECO:0007669"/>
    <property type="project" value="InterPro"/>
</dbReference>
<accession>A0A0J6S953</accession>
<sequence length="134" mass="15418">MTDPRPRLSDRDRKRLFRLHNRTCHICGQPIDGVRQAWDIEHVIPRNLLGRHADTDDNMKPAHKSCHREKSKVDAGNLAEANRREDRHIGVHQPKQPVPPGKPLPAGQPARRATEPLTKQLPPRRALYVPEPRR</sequence>
<dbReference type="AlphaFoldDB" id="A0A0J6S953"/>
<organism evidence="3 4">
    <name type="scientific">Methylobacterium tarhaniae</name>
    <dbReference type="NCBI Taxonomy" id="1187852"/>
    <lineage>
        <taxon>Bacteria</taxon>
        <taxon>Pseudomonadati</taxon>
        <taxon>Pseudomonadota</taxon>
        <taxon>Alphaproteobacteria</taxon>
        <taxon>Hyphomicrobiales</taxon>
        <taxon>Methylobacteriaceae</taxon>
        <taxon>Methylobacterium</taxon>
    </lineage>
</organism>
<comment type="caution">
    <text evidence="3">The sequence shown here is derived from an EMBL/GenBank/DDBJ whole genome shotgun (WGS) entry which is preliminary data.</text>
</comment>
<dbReference type="OrthoDB" id="7993590at2"/>
<evidence type="ECO:0000256" key="1">
    <source>
        <dbReference type="SAM" id="MobiDB-lite"/>
    </source>
</evidence>
<evidence type="ECO:0000313" key="4">
    <source>
        <dbReference type="Proteomes" id="UP000036449"/>
    </source>
</evidence>
<reference evidence="3 4" key="1">
    <citation type="submission" date="2015-03" db="EMBL/GenBank/DDBJ databases">
        <title>Genome sequencing of Methylobacterium tarhaniae DSM 25844.</title>
        <authorList>
            <person name="Chaudhry V."/>
            <person name="Patil P.B."/>
        </authorList>
    </citation>
    <scope>NUCLEOTIDE SEQUENCE [LARGE SCALE GENOMIC DNA]</scope>
    <source>
        <strain evidence="3 4">DSM 25844</strain>
    </source>
</reference>
<feature type="compositionally biased region" description="Basic residues" evidence="1">
    <location>
        <begin position="61"/>
        <end position="70"/>
    </location>
</feature>
<dbReference type="RefSeq" id="WP_083468291.1">
    <property type="nucleotide sequence ID" value="NZ_LABZ01000290.1"/>
</dbReference>
<gene>
    <name evidence="3" type="ORF">VQ03_28985</name>
</gene>
<dbReference type="InterPro" id="IPR002711">
    <property type="entry name" value="HNH"/>
</dbReference>
<dbReference type="SMART" id="SM00507">
    <property type="entry name" value="HNHc"/>
    <property type="match status" value="1"/>
</dbReference>
<feature type="domain" description="HNH nuclease" evidence="2">
    <location>
        <begin position="13"/>
        <end position="68"/>
    </location>
</feature>
<dbReference type="Pfam" id="PF01844">
    <property type="entry name" value="HNH"/>
    <property type="match status" value="1"/>
</dbReference>
<keyword evidence="4" id="KW-1185">Reference proteome</keyword>
<dbReference type="CDD" id="cd00085">
    <property type="entry name" value="HNHc"/>
    <property type="match status" value="1"/>
</dbReference>
<proteinExistence type="predicted"/>
<name>A0A0J6S953_9HYPH</name>
<feature type="compositionally biased region" description="Basic and acidic residues" evidence="1">
    <location>
        <begin position="51"/>
        <end position="60"/>
    </location>
</feature>
<protein>
    <recommendedName>
        <fullName evidence="2">HNH nuclease domain-containing protein</fullName>
    </recommendedName>
</protein>
<dbReference type="Proteomes" id="UP000036449">
    <property type="component" value="Unassembled WGS sequence"/>
</dbReference>
<dbReference type="PATRIC" id="fig|1187852.3.peg.4176"/>
<feature type="region of interest" description="Disordered" evidence="1">
    <location>
        <begin position="51"/>
        <end position="134"/>
    </location>
</feature>
<evidence type="ECO:0000313" key="3">
    <source>
        <dbReference type="EMBL" id="KMO29908.1"/>
    </source>
</evidence>
<dbReference type="Gene3D" id="1.10.30.50">
    <property type="match status" value="1"/>
</dbReference>
<dbReference type="EMBL" id="LABZ01000290">
    <property type="protein sequence ID" value="KMO29908.1"/>
    <property type="molecule type" value="Genomic_DNA"/>
</dbReference>
<dbReference type="GO" id="GO:0008270">
    <property type="term" value="F:zinc ion binding"/>
    <property type="evidence" value="ECO:0007669"/>
    <property type="project" value="InterPro"/>
</dbReference>
<dbReference type="InterPro" id="IPR003615">
    <property type="entry name" value="HNH_nuc"/>
</dbReference>